<protein>
    <submittedName>
        <fullName evidence="4">Fic family protein</fullName>
    </submittedName>
</protein>
<evidence type="ECO:0000259" key="3">
    <source>
        <dbReference type="PROSITE" id="PS51459"/>
    </source>
</evidence>
<proteinExistence type="predicted"/>
<dbReference type="Proteomes" id="UP001199816">
    <property type="component" value="Unassembled WGS sequence"/>
</dbReference>
<dbReference type="Pfam" id="PF08220">
    <property type="entry name" value="HTH_DeoR"/>
    <property type="match status" value="1"/>
</dbReference>
<accession>A0ABS8PUV1</accession>
<dbReference type="EMBL" id="JAJNEC010000005">
    <property type="protein sequence ID" value="MCD2424594.1"/>
    <property type="molecule type" value="Genomic_DNA"/>
</dbReference>
<dbReference type="SUPFAM" id="SSF140931">
    <property type="entry name" value="Fic-like"/>
    <property type="match status" value="1"/>
</dbReference>
<dbReference type="PANTHER" id="PTHR13504:SF38">
    <property type="entry name" value="FIDO DOMAIN-CONTAINING PROTEIN"/>
    <property type="match status" value="1"/>
</dbReference>
<keyword evidence="5" id="KW-1185">Reference proteome</keyword>
<keyword evidence="2" id="KW-0804">Transcription</keyword>
<evidence type="ECO:0000313" key="5">
    <source>
        <dbReference type="Proteomes" id="UP001199816"/>
    </source>
</evidence>
<dbReference type="Gene3D" id="1.10.3290.10">
    <property type="entry name" value="Fido-like domain"/>
    <property type="match status" value="1"/>
</dbReference>
<dbReference type="PANTHER" id="PTHR13504">
    <property type="entry name" value="FIDO DOMAIN-CONTAINING PROTEIN DDB_G0283145"/>
    <property type="match status" value="1"/>
</dbReference>
<dbReference type="InterPro" id="IPR040198">
    <property type="entry name" value="Fido_containing"/>
</dbReference>
<feature type="domain" description="Fido" evidence="3">
    <location>
        <begin position="166"/>
        <end position="317"/>
    </location>
</feature>
<dbReference type="SUPFAM" id="SSF46785">
    <property type="entry name" value="Winged helix' DNA-binding domain"/>
    <property type="match status" value="1"/>
</dbReference>
<evidence type="ECO:0000256" key="2">
    <source>
        <dbReference type="ARBA" id="ARBA00023163"/>
    </source>
</evidence>
<name>A0ABS8PUV1_9BACT</name>
<sequence length="425" mass="49206">MNRELPEAEQTALLQTILQINNSYLDWEKVQHMSLKPETLSNPEIWEAAREARNQGFTRNLVINDTVFTWSVSNDMEAVLHDLDVHLAGGKDIAAVMDQKNDHRYLVNASLDEAMASAQLAGYPVTKKMVKELLLKKKTTADETEQVIVNIYRCLQKVKEWEQESITAEKLLELHQLLTKDTIKLKGIGRYRTNNKYDVSNIEDAAACKAVDAKAIGSWMQWLESFMNEDKKPFYIHPVIKACMIAYFVTYIRPFKDGNGRMSRLLLYWYLLRKGYWALQYTSVSNVIVKLRTQYQKSFLQVQAEADMGYFIHFTIQALRMADRSLKESLQRTNKERESNPFVKIDGLNIRQATALQWIKEDPEKIVTIRELRSGFGVSKETARTDLTALTENGWLKFYHLNKKTYAFVKGDSFEQLMHEKHAQG</sequence>
<dbReference type="InterPro" id="IPR036390">
    <property type="entry name" value="WH_DNA-bd_sf"/>
</dbReference>
<organism evidence="4 5">
    <name type="scientific">Niabella pedocola</name>
    <dbReference type="NCBI Taxonomy" id="1752077"/>
    <lineage>
        <taxon>Bacteria</taxon>
        <taxon>Pseudomonadati</taxon>
        <taxon>Bacteroidota</taxon>
        <taxon>Chitinophagia</taxon>
        <taxon>Chitinophagales</taxon>
        <taxon>Chitinophagaceae</taxon>
        <taxon>Niabella</taxon>
    </lineage>
</organism>
<dbReference type="RefSeq" id="WP_231006714.1">
    <property type="nucleotide sequence ID" value="NZ_JAJNEC010000005.1"/>
</dbReference>
<gene>
    <name evidence="4" type="ORF">LQ567_17570</name>
</gene>
<comment type="caution">
    <text evidence="4">The sequence shown here is derived from an EMBL/GenBank/DDBJ whole genome shotgun (WGS) entry which is preliminary data.</text>
</comment>
<dbReference type="InterPro" id="IPR036597">
    <property type="entry name" value="Fido-like_dom_sf"/>
</dbReference>
<keyword evidence="1" id="KW-0805">Transcription regulation</keyword>
<reference evidence="4 5" key="1">
    <citation type="submission" date="2021-11" db="EMBL/GenBank/DDBJ databases">
        <title>Genomic of Niabella pedocola.</title>
        <authorList>
            <person name="Wu T."/>
        </authorList>
    </citation>
    <scope>NUCLEOTIDE SEQUENCE [LARGE SCALE GENOMIC DNA]</scope>
    <source>
        <strain evidence="4 5">JCM 31011</strain>
    </source>
</reference>
<dbReference type="InterPro" id="IPR003812">
    <property type="entry name" value="Fido"/>
</dbReference>
<evidence type="ECO:0000313" key="4">
    <source>
        <dbReference type="EMBL" id="MCD2424594.1"/>
    </source>
</evidence>
<dbReference type="PROSITE" id="PS51459">
    <property type="entry name" value="FIDO"/>
    <property type="match status" value="1"/>
</dbReference>
<dbReference type="InterPro" id="IPR001034">
    <property type="entry name" value="DeoR_HTH"/>
</dbReference>
<dbReference type="Pfam" id="PF02661">
    <property type="entry name" value="Fic"/>
    <property type="match status" value="1"/>
</dbReference>
<evidence type="ECO:0000256" key="1">
    <source>
        <dbReference type="ARBA" id="ARBA00023015"/>
    </source>
</evidence>